<feature type="transmembrane region" description="Helical" evidence="3">
    <location>
        <begin position="12"/>
        <end position="33"/>
    </location>
</feature>
<keyword evidence="5" id="KW-1185">Reference proteome</keyword>
<organism evidence="4 5">
    <name type="scientific">Thiorhodococcus mannitoliphagus</name>
    <dbReference type="NCBI Taxonomy" id="329406"/>
    <lineage>
        <taxon>Bacteria</taxon>
        <taxon>Pseudomonadati</taxon>
        <taxon>Pseudomonadota</taxon>
        <taxon>Gammaproteobacteria</taxon>
        <taxon>Chromatiales</taxon>
        <taxon>Chromatiaceae</taxon>
        <taxon>Thiorhodococcus</taxon>
    </lineage>
</organism>
<gene>
    <name evidence="4" type="ORF">G3480_09260</name>
</gene>
<comment type="caution">
    <text evidence="4">The sequence shown here is derived from an EMBL/GenBank/DDBJ whole genome shotgun (WGS) entry which is preliminary data.</text>
</comment>
<evidence type="ECO:0000313" key="5">
    <source>
        <dbReference type="Proteomes" id="UP000471640"/>
    </source>
</evidence>
<protein>
    <submittedName>
        <fullName evidence="4">Succinate dehydrogenase</fullName>
    </submittedName>
</protein>
<evidence type="ECO:0000256" key="2">
    <source>
        <dbReference type="ARBA" id="ARBA00022989"/>
    </source>
</evidence>
<reference evidence="5" key="1">
    <citation type="journal article" date="2020" name="Microbiol. Resour. Announc.">
        <title>Draft Genome Sequences of Thiorhodococcus mannitoliphagus and Thiorhodococcus minor, Purple Sulfur Photosynthetic Bacteria in the Gammaproteobacterial Family Chromatiaceae.</title>
        <authorList>
            <person name="Aviles F.A."/>
            <person name="Meyer T.E."/>
            <person name="Kyndt J.A."/>
        </authorList>
    </citation>
    <scope>NUCLEOTIDE SEQUENCE [LARGE SCALE GENOMIC DNA]</scope>
    <source>
        <strain evidence="5">DSM 18266</strain>
    </source>
</reference>
<dbReference type="SUPFAM" id="SSF81343">
    <property type="entry name" value="Fumarate reductase respiratory complex transmembrane subunits"/>
    <property type="match status" value="1"/>
</dbReference>
<evidence type="ECO:0000256" key="3">
    <source>
        <dbReference type="SAM" id="Phobius"/>
    </source>
</evidence>
<keyword evidence="1 3" id="KW-0812">Transmembrane</keyword>
<dbReference type="GO" id="GO:0016020">
    <property type="term" value="C:membrane"/>
    <property type="evidence" value="ECO:0007669"/>
    <property type="project" value="InterPro"/>
</dbReference>
<evidence type="ECO:0000256" key="1">
    <source>
        <dbReference type="ARBA" id="ARBA00022692"/>
    </source>
</evidence>
<accession>A0A6P1DXQ1</accession>
<feature type="transmembrane region" description="Helical" evidence="3">
    <location>
        <begin position="186"/>
        <end position="209"/>
    </location>
</feature>
<dbReference type="RefSeq" id="WP_164653589.1">
    <property type="nucleotide sequence ID" value="NZ_JAAIJR010000029.1"/>
</dbReference>
<keyword evidence="2 3" id="KW-1133">Transmembrane helix</keyword>
<feature type="transmembrane region" description="Helical" evidence="3">
    <location>
        <begin position="58"/>
        <end position="80"/>
    </location>
</feature>
<feature type="transmembrane region" description="Helical" evidence="3">
    <location>
        <begin position="101"/>
        <end position="120"/>
    </location>
</feature>
<feature type="transmembrane region" description="Helical" evidence="3">
    <location>
        <begin position="149"/>
        <end position="174"/>
    </location>
</feature>
<sequence>MAESIENSHFLLRRLHSLLGLVPVGAFLVFHLWENSQSRFGASHYNGEVVAFLQGMNYLSIIEIAVIALPLTLHAGYGLLISTQMRWEPRRYSYLRNLLYGLQRISGIGILGFLVLHIGMTRIQGLWEPAIRADLYAHMQHLLIQPLIFWLYLIGLLLSVFHLANGLATMGIVWGLTASAAAQRRFGYVCGGFGVLLALIGIQGMLGFLP</sequence>
<dbReference type="Proteomes" id="UP000471640">
    <property type="component" value="Unassembled WGS sequence"/>
</dbReference>
<keyword evidence="3" id="KW-0472">Membrane</keyword>
<dbReference type="InterPro" id="IPR034804">
    <property type="entry name" value="SQR/QFR_C/D"/>
</dbReference>
<proteinExistence type="predicted"/>
<dbReference type="AlphaFoldDB" id="A0A6P1DXQ1"/>
<dbReference type="Gene3D" id="1.20.1300.10">
    <property type="entry name" value="Fumarate reductase/succinate dehydrogenase, transmembrane subunit"/>
    <property type="match status" value="1"/>
</dbReference>
<name>A0A6P1DXQ1_9GAMM</name>
<reference evidence="4 5" key="2">
    <citation type="submission" date="2020-02" db="EMBL/GenBank/DDBJ databases">
        <title>Genome sequences of Thiorhodococcus mannitoliphagus and Thiorhodococcus minor, purple sulfur photosynthetic bacteria in the gammaproteobacterial family, Chromatiaceae.</title>
        <authorList>
            <person name="Aviles F.A."/>
            <person name="Meyer T.E."/>
            <person name="Kyndt J.A."/>
        </authorList>
    </citation>
    <scope>NUCLEOTIDE SEQUENCE [LARGE SCALE GENOMIC DNA]</scope>
    <source>
        <strain evidence="4 5">DSM 18266</strain>
    </source>
</reference>
<dbReference type="EMBL" id="JAAIJR010000029">
    <property type="protein sequence ID" value="NEX20494.1"/>
    <property type="molecule type" value="Genomic_DNA"/>
</dbReference>
<evidence type="ECO:0000313" key="4">
    <source>
        <dbReference type="EMBL" id="NEX20494.1"/>
    </source>
</evidence>